<dbReference type="Proteomes" id="UP001221898">
    <property type="component" value="Unassembled WGS sequence"/>
</dbReference>
<proteinExistence type="predicted"/>
<name>A0AAD7RMZ1_9TELE</name>
<keyword evidence="3" id="KW-1185">Reference proteome</keyword>
<dbReference type="SUPFAM" id="SSF82671">
    <property type="entry name" value="SEA domain"/>
    <property type="match status" value="1"/>
</dbReference>
<dbReference type="Pfam" id="PF01390">
    <property type="entry name" value="SEA"/>
    <property type="match status" value="1"/>
</dbReference>
<evidence type="ECO:0000313" key="2">
    <source>
        <dbReference type="EMBL" id="KAJ8385806.1"/>
    </source>
</evidence>
<gene>
    <name evidence="2" type="ORF">AAFF_G00181620</name>
</gene>
<feature type="domain" description="SEA" evidence="1">
    <location>
        <begin position="79"/>
        <end position="202"/>
    </location>
</feature>
<comment type="caution">
    <text evidence="2">The sequence shown here is derived from an EMBL/GenBank/DDBJ whole genome shotgun (WGS) entry which is preliminary data.</text>
</comment>
<dbReference type="InterPro" id="IPR000082">
    <property type="entry name" value="SEA_dom"/>
</dbReference>
<evidence type="ECO:0000313" key="3">
    <source>
        <dbReference type="Proteomes" id="UP001221898"/>
    </source>
</evidence>
<evidence type="ECO:0000259" key="1">
    <source>
        <dbReference type="PROSITE" id="PS50024"/>
    </source>
</evidence>
<reference evidence="2" key="1">
    <citation type="journal article" date="2023" name="Science">
        <title>Genome structures resolve the early diversification of teleost fishes.</title>
        <authorList>
            <person name="Parey E."/>
            <person name="Louis A."/>
            <person name="Montfort J."/>
            <person name="Bouchez O."/>
            <person name="Roques C."/>
            <person name="Iampietro C."/>
            <person name="Lluch J."/>
            <person name="Castinel A."/>
            <person name="Donnadieu C."/>
            <person name="Desvignes T."/>
            <person name="Floi Bucao C."/>
            <person name="Jouanno E."/>
            <person name="Wen M."/>
            <person name="Mejri S."/>
            <person name="Dirks R."/>
            <person name="Jansen H."/>
            <person name="Henkel C."/>
            <person name="Chen W.J."/>
            <person name="Zahm M."/>
            <person name="Cabau C."/>
            <person name="Klopp C."/>
            <person name="Thompson A.W."/>
            <person name="Robinson-Rechavi M."/>
            <person name="Braasch I."/>
            <person name="Lecointre G."/>
            <person name="Bobe J."/>
            <person name="Postlethwait J.H."/>
            <person name="Berthelot C."/>
            <person name="Roest Crollius H."/>
            <person name="Guiguen Y."/>
        </authorList>
    </citation>
    <scope>NUCLEOTIDE SEQUENCE</scope>
    <source>
        <strain evidence="2">NC1722</strain>
    </source>
</reference>
<dbReference type="PROSITE" id="PS50024">
    <property type="entry name" value="SEA"/>
    <property type="match status" value="1"/>
</dbReference>
<dbReference type="EMBL" id="JAINUG010000240">
    <property type="protein sequence ID" value="KAJ8385806.1"/>
    <property type="molecule type" value="Genomic_DNA"/>
</dbReference>
<organism evidence="2 3">
    <name type="scientific">Aldrovandia affinis</name>
    <dbReference type="NCBI Taxonomy" id="143900"/>
    <lineage>
        <taxon>Eukaryota</taxon>
        <taxon>Metazoa</taxon>
        <taxon>Chordata</taxon>
        <taxon>Craniata</taxon>
        <taxon>Vertebrata</taxon>
        <taxon>Euteleostomi</taxon>
        <taxon>Actinopterygii</taxon>
        <taxon>Neopterygii</taxon>
        <taxon>Teleostei</taxon>
        <taxon>Notacanthiformes</taxon>
        <taxon>Halosauridae</taxon>
        <taxon>Aldrovandia</taxon>
    </lineage>
</organism>
<dbReference type="Gene3D" id="3.30.70.960">
    <property type="entry name" value="SEA domain"/>
    <property type="match status" value="1"/>
</dbReference>
<dbReference type="InterPro" id="IPR036364">
    <property type="entry name" value="SEA_dom_sf"/>
</dbReference>
<sequence>MPKRSRLEGTAVEVELIFNETSSEPLPSNEDVVETLVTAVSSPNSTLINEFNLTLVTDSISVLTPTSTTTTATNSTSPPLAIPIISLEVTLVVPFEPALGNNQSPEFQGLASTVIGLCDAVYRRQFGFLFIRTVVIAFSSRLEGTAVEVELIFNETSSEPLPSNEDVVETLVTAVSSPNSTLINEFNLTLVTDSISVLSETFMPARDKSMGSTPSACLSSGRELDHCLGYG</sequence>
<accession>A0AAD7RMZ1</accession>
<dbReference type="AlphaFoldDB" id="A0AAD7RMZ1"/>
<protein>
    <recommendedName>
        <fullName evidence="1">SEA domain-containing protein</fullName>
    </recommendedName>
</protein>